<feature type="transmembrane region" description="Helical" evidence="5">
    <location>
        <begin position="188"/>
        <end position="206"/>
    </location>
</feature>
<dbReference type="PANTHER" id="PTHR30371:SF4">
    <property type="entry name" value="SEC-INDEPENDENT PROTEIN TRANSLOCASE PROTEIN TATCD"/>
    <property type="match status" value="1"/>
</dbReference>
<dbReference type="PROSITE" id="PS01218">
    <property type="entry name" value="TATC"/>
    <property type="match status" value="1"/>
</dbReference>
<keyword evidence="4 5" id="KW-0472">Membrane</keyword>
<keyword evidence="5" id="KW-0811">Translocation</keyword>
<dbReference type="EMBL" id="FOXX01000004">
    <property type="protein sequence ID" value="SFQ54058.1"/>
    <property type="molecule type" value="Genomic_DNA"/>
</dbReference>
<comment type="subcellular location">
    <subcellularLocation>
        <location evidence="5">Cell membrane</location>
        <topology evidence="5">Multi-pass membrane protein</topology>
    </subcellularLocation>
    <subcellularLocation>
        <location evidence="1">Membrane</location>
        <topology evidence="1">Multi-pass membrane protein</topology>
    </subcellularLocation>
</comment>
<evidence type="ECO:0000256" key="3">
    <source>
        <dbReference type="ARBA" id="ARBA00022989"/>
    </source>
</evidence>
<evidence type="ECO:0000256" key="2">
    <source>
        <dbReference type="ARBA" id="ARBA00022692"/>
    </source>
</evidence>
<dbReference type="Pfam" id="PF00902">
    <property type="entry name" value="TatC"/>
    <property type="match status" value="1"/>
</dbReference>
<feature type="transmembrane region" description="Helical" evidence="5">
    <location>
        <begin position="103"/>
        <end position="130"/>
    </location>
</feature>
<keyword evidence="5" id="KW-0653">Protein transport</keyword>
<dbReference type="PRINTS" id="PR01840">
    <property type="entry name" value="TATCFAMILY"/>
</dbReference>
<dbReference type="PANTHER" id="PTHR30371">
    <property type="entry name" value="SEC-INDEPENDENT PROTEIN TRANSLOCASE PROTEIN TATC"/>
    <property type="match status" value="1"/>
</dbReference>
<evidence type="ECO:0000256" key="5">
    <source>
        <dbReference type="HAMAP-Rule" id="MF_00902"/>
    </source>
</evidence>
<keyword evidence="3 5" id="KW-1133">Transmembrane helix</keyword>
<protein>
    <recommendedName>
        <fullName evidence="5">Sec-independent protein translocase protein TatC</fullName>
    </recommendedName>
</protein>
<proteinExistence type="inferred from homology"/>
<organism evidence="6 7">
    <name type="scientific">Priestia endophytica DSM 13796</name>
    <dbReference type="NCBI Taxonomy" id="1121089"/>
    <lineage>
        <taxon>Bacteria</taxon>
        <taxon>Bacillati</taxon>
        <taxon>Bacillota</taxon>
        <taxon>Bacilli</taxon>
        <taxon>Bacillales</taxon>
        <taxon>Bacillaceae</taxon>
        <taxon>Priestia</taxon>
    </lineage>
</organism>
<dbReference type="InterPro" id="IPR019820">
    <property type="entry name" value="Sec-indep_translocase_CS"/>
</dbReference>
<evidence type="ECO:0000313" key="6">
    <source>
        <dbReference type="EMBL" id="SFQ54058.1"/>
    </source>
</evidence>
<feature type="transmembrane region" description="Helical" evidence="5">
    <location>
        <begin position="61"/>
        <end position="82"/>
    </location>
</feature>
<evidence type="ECO:0000313" key="7">
    <source>
        <dbReference type="Proteomes" id="UP000182762"/>
    </source>
</evidence>
<reference evidence="6 7" key="1">
    <citation type="submission" date="2016-10" db="EMBL/GenBank/DDBJ databases">
        <authorList>
            <person name="Varghese N."/>
            <person name="Submissions S."/>
        </authorList>
    </citation>
    <scope>NUCLEOTIDE SEQUENCE [LARGE SCALE GENOMIC DNA]</scope>
    <source>
        <strain evidence="6 7">DSM 13796</strain>
    </source>
</reference>
<comment type="caution">
    <text evidence="6">The sequence shown here is derived from an EMBL/GenBank/DDBJ whole genome shotgun (WGS) entry which is preliminary data.</text>
</comment>
<gene>
    <name evidence="5" type="primary">tatC</name>
    <name evidence="6" type="ORF">SAMN02745910_01895</name>
</gene>
<dbReference type="RefSeq" id="WP_061804389.1">
    <property type="nucleotide sequence ID" value="NZ_FOXX01000004.1"/>
</dbReference>
<feature type="transmembrane region" description="Helical" evidence="5">
    <location>
        <begin position="22"/>
        <end position="41"/>
    </location>
</feature>
<sequence>MENDHGELIGHLNELRQRIIKILFTFIIFLVTAFIFVEDMYNWLVRDLDGKLAILGPGDILWVYMIISTICAIAFTIPVASYQVWRFVKPALTREESMVTLSFIPGIFVLFITGISFGYFVLFPTVLGFLTNLSVGQFETMFTAEEYFRFMLHLSLPFGFLFEMPLVVMFLTRLGILNPMRLAKARKLSYFTLIVVSVLITPPDFISDILVIVPLLLLYELSITISKFVYKKRIESDVSI</sequence>
<dbReference type="Proteomes" id="UP000182762">
    <property type="component" value="Unassembled WGS sequence"/>
</dbReference>
<name>A0A1I5ZCF7_9BACI</name>
<dbReference type="NCBIfam" id="TIGR00945">
    <property type="entry name" value="tatC"/>
    <property type="match status" value="1"/>
</dbReference>
<comment type="similarity">
    <text evidence="5">Belongs to the TatC family.</text>
</comment>
<feature type="transmembrane region" description="Helical" evidence="5">
    <location>
        <begin position="150"/>
        <end position="176"/>
    </location>
</feature>
<dbReference type="HAMAP" id="MF_00902">
    <property type="entry name" value="TatC"/>
    <property type="match status" value="1"/>
</dbReference>
<accession>A0A1I5ZCF7</accession>
<comment type="function">
    <text evidence="5">Part of the twin-arginine translocation (Tat) system that transports large folded proteins containing a characteristic twin-arginine motif in their signal peptide across membranes.</text>
</comment>
<dbReference type="InterPro" id="IPR002033">
    <property type="entry name" value="TatC"/>
</dbReference>
<evidence type="ECO:0000256" key="4">
    <source>
        <dbReference type="ARBA" id="ARBA00023136"/>
    </source>
</evidence>
<keyword evidence="5" id="KW-0813">Transport</keyword>
<keyword evidence="7" id="KW-1185">Reference proteome</keyword>
<comment type="caution">
    <text evidence="5">Lacks conserved residue(s) required for the propagation of feature annotation.</text>
</comment>
<keyword evidence="5" id="KW-1003">Cell membrane</keyword>
<evidence type="ECO:0000256" key="1">
    <source>
        <dbReference type="ARBA" id="ARBA00004141"/>
    </source>
</evidence>
<dbReference type="GeneID" id="93710579"/>
<keyword evidence="2 5" id="KW-0812">Transmembrane</keyword>
<comment type="subunit">
    <text evidence="5">Forms a complex with TatA.</text>
</comment>